<keyword evidence="5 8" id="KW-0103">Bromodomain</keyword>
<evidence type="ECO:0000256" key="10">
    <source>
        <dbReference type="SAM" id="MobiDB-lite"/>
    </source>
</evidence>
<feature type="region of interest" description="Disordered" evidence="10">
    <location>
        <begin position="1"/>
        <end position="28"/>
    </location>
</feature>
<evidence type="ECO:0000256" key="2">
    <source>
        <dbReference type="ARBA" id="ARBA00022737"/>
    </source>
</evidence>
<feature type="domain" description="Bromo" evidence="11">
    <location>
        <begin position="274"/>
        <end position="344"/>
    </location>
</feature>
<evidence type="ECO:0000256" key="8">
    <source>
        <dbReference type="PROSITE-ProRule" id="PRU00035"/>
    </source>
</evidence>
<dbReference type="Pfam" id="PF00505">
    <property type="entry name" value="HMG_box"/>
    <property type="match status" value="1"/>
</dbReference>
<feature type="region of interest" description="Disordered" evidence="10">
    <location>
        <begin position="1498"/>
        <end position="1580"/>
    </location>
</feature>
<feature type="compositionally biased region" description="Low complexity" evidence="10">
    <location>
        <begin position="1532"/>
        <end position="1542"/>
    </location>
</feature>
<keyword evidence="7 9" id="KW-0539">Nucleus</keyword>
<dbReference type="InterPro" id="IPR037382">
    <property type="entry name" value="Rsc/polybromo"/>
</dbReference>
<dbReference type="CDD" id="cd21984">
    <property type="entry name" value="HMG-box_PB1"/>
    <property type="match status" value="1"/>
</dbReference>
<evidence type="ECO:0000256" key="1">
    <source>
        <dbReference type="ARBA" id="ARBA00004123"/>
    </source>
</evidence>
<dbReference type="SUPFAM" id="SSF47095">
    <property type="entry name" value="HMG-box"/>
    <property type="match status" value="1"/>
</dbReference>
<evidence type="ECO:0000259" key="13">
    <source>
        <dbReference type="PROSITE" id="PS51038"/>
    </source>
</evidence>
<feature type="compositionally biased region" description="Low complexity" evidence="10">
    <location>
        <begin position="1501"/>
        <end position="1515"/>
    </location>
</feature>
<dbReference type="GO" id="GO:0003677">
    <property type="term" value="F:DNA binding"/>
    <property type="evidence" value="ECO:0007669"/>
    <property type="project" value="UniProtKB-UniRule"/>
</dbReference>
<feature type="region of interest" description="Disordered" evidence="10">
    <location>
        <begin position="1296"/>
        <end position="1325"/>
    </location>
</feature>
<dbReference type="InterPro" id="IPR043151">
    <property type="entry name" value="BAH_sf"/>
</dbReference>
<dbReference type="PRINTS" id="PR00503">
    <property type="entry name" value="BROMODOMAIN"/>
</dbReference>
<dbReference type="PANTHER" id="PTHR16062:SF19">
    <property type="entry name" value="PROTEIN POLYBROMO-1"/>
    <property type="match status" value="1"/>
</dbReference>
<dbReference type="PROSITE" id="PS00633">
    <property type="entry name" value="BROMODOMAIN_1"/>
    <property type="match status" value="3"/>
</dbReference>
<dbReference type="CDD" id="cd05524">
    <property type="entry name" value="Bromo_polybromo_I"/>
    <property type="match status" value="1"/>
</dbReference>
<dbReference type="InterPro" id="IPR037968">
    <property type="entry name" value="PBRM1_BD5"/>
</dbReference>
<feature type="compositionally biased region" description="Pro residues" evidence="10">
    <location>
        <begin position="1516"/>
        <end position="1530"/>
    </location>
</feature>
<dbReference type="Gene3D" id="2.30.30.490">
    <property type="match status" value="2"/>
</dbReference>
<organism evidence="14 15">
    <name type="scientific">Batillaria attramentaria</name>
    <dbReference type="NCBI Taxonomy" id="370345"/>
    <lineage>
        <taxon>Eukaryota</taxon>
        <taxon>Metazoa</taxon>
        <taxon>Spiralia</taxon>
        <taxon>Lophotrochozoa</taxon>
        <taxon>Mollusca</taxon>
        <taxon>Gastropoda</taxon>
        <taxon>Caenogastropoda</taxon>
        <taxon>Sorbeoconcha</taxon>
        <taxon>Cerithioidea</taxon>
        <taxon>Batillariidae</taxon>
        <taxon>Batillaria</taxon>
    </lineage>
</organism>
<accession>A0ABD0J497</accession>
<dbReference type="Proteomes" id="UP001519460">
    <property type="component" value="Unassembled WGS sequence"/>
</dbReference>
<dbReference type="InterPro" id="IPR001025">
    <property type="entry name" value="BAH_dom"/>
</dbReference>
<evidence type="ECO:0000259" key="11">
    <source>
        <dbReference type="PROSITE" id="PS50014"/>
    </source>
</evidence>
<dbReference type="EMBL" id="JACVVK020000666">
    <property type="protein sequence ID" value="KAK7457993.1"/>
    <property type="molecule type" value="Genomic_DNA"/>
</dbReference>
<feature type="region of interest" description="Disordered" evidence="10">
    <location>
        <begin position="1421"/>
        <end position="1468"/>
    </location>
</feature>
<sequence>MPTKRKRGEGKDDREDSPGPSHTVKRKKKVLQYDPQELCQELYDTIRNAKSEEGHLLCEAFIRVPKRRTAADYYDVVTTPIDLLKIQQKLKTDEYDDIDQLTADVFLMVNNAKAYYSKDSQEFSDACELWDLYEEVKAELLEETFGELADHFEDHSGASTAQKGESTAGSDSDATDIEDYQSEEQASQNGADDEQDKMEADEPPETPVGTKPLDVGASQEEKGEHDESKDEDAEMEGDLDRSDAETPGGKSDSRTDLSEELEQLFAAVMTARDGERDISEMFQLLPSKLKYPEYYRIIRSPIDLKTIAMKIQENKYHSLDEMERDLNLMVRNAQTYNEPKSVIFKDACTLKKIVAAKKQELEYKRSGVMKTSERLRTRERTTVQRLSAVCAALKYQSEDDDTASSQMEFEGDSDFEDADSPFWALYCTIKDYRTPAGDVLSQPFLKLPSKKFYPDYYKEIKKPMSLYNVRKKIKYNQYQTLRECASDLNLIFENARKYNQDESMIYKDACVLQKVLLDKKRELDKDGTSEESPLSVTPFPGVKEGREEEDIAVTPKPKGRKSDVDVKKKTPKKTPEDGGLKKRLNILYKTVFEYTDVNGRLLRPIFMVLPSRKDYPDYYQVIMEPIDMTMIEAKIKADKYTTEQALLCDFELMFNNARHYNEEGSQVYQDADTLDRILRAKWRNMSQSRAVSSKRSKSKASSPLSQKLQDLYESVRDYQDKAGRALSAPFIKLPLKSDYPDYYEVIKKPMDMQRVQQKLLANQYESVEDMVADFVQMFDNACKYNEPESIIYKDALTLQRVVFEKKVELTADGTNDVPDVKALVQELIRNLFISTYNSQDDEGRCYSDSFGELPELVERAKLPGDEEPAERLLTFDQIKRNIDRGRYRRMDRFQEDMFKVFERARKVSRTDSQLYEDAVEMQMLFIKIRDELCKNGELLLTPALSYTERHLNAALEEEKKEKQTQDEAGDSETETVYKDQTYRVGDFVYIEPREENLEPHVMVIEKFQTDENGAKMIKGSWFYRPNETYHLATRKFLEKEVFKTETSHEINMSQIMGRCCVMFVKDYFKMKPESIPDKDVYVCESRYSVRNRCFKKIKIWQCPRSESLNIIPREVPLVPIRVASVFASKVSSETCEQDDGDVSLLDKTRENVLSEGAAEDGNTYYDQYIHSSGCLKLGDCVYVRSDRDYPLIARIDKLWTTLEGDAYFHGCWFVRPSEIEHSPTRLFFKREVFLSSIEDTNPLDSIIGKCCVLHIKDYCSSRPTEVPEFDVYICESKYHELEHSIKRLGKGLKKHTLSPKVTDDEEPSPLLMRVPDDSSSFMETESVKDTECDAASEVMSTTVEEATPVPEKPPKKKSQSNRRQPSGYIVFAGEIRKAIQNENPDSSFGDISRIVGLKWRSLTKEDKEIYEEKAKKIAEEMAAKQQEADRAFNDSLQRSQSPWSDAGHPSPGATPGRPNTPGAYPPGYTPQYPAAYPGGVYSVPLPGTMYPQQPQRMMGAPYQQYPPGQGPMQTSPHPPPPGMHPYPNLPQGPLSPHAAGAGPSPGGGHPGLPLSPHGHAAMPGQGQPMVPPPPPRPPSPMFVSVPPRTQRLLHSEAYLKYIEGLNTETRTISNFHRTLSATPENTPAPNEARLPTQWLAQGAGYHGNVTNALWALRDLMLKDTLSIARTIPFEDL</sequence>
<feature type="domain" description="Bromo" evidence="11">
    <location>
        <begin position="436"/>
        <end position="506"/>
    </location>
</feature>
<keyword evidence="6" id="KW-0804">Transcription</keyword>
<dbReference type="SUPFAM" id="SSF47370">
    <property type="entry name" value="Bromodomain"/>
    <property type="match status" value="6"/>
</dbReference>
<evidence type="ECO:0000313" key="14">
    <source>
        <dbReference type="EMBL" id="KAK7457993.1"/>
    </source>
</evidence>
<feature type="compositionally biased region" description="Basic and acidic residues" evidence="10">
    <location>
        <begin position="1421"/>
        <end position="1432"/>
    </location>
</feature>
<name>A0ABD0J497_9CAEN</name>
<dbReference type="Pfam" id="PF00439">
    <property type="entry name" value="Bromodomain"/>
    <property type="match status" value="6"/>
</dbReference>
<dbReference type="Gene3D" id="1.10.30.10">
    <property type="entry name" value="High mobility group box domain"/>
    <property type="match status" value="1"/>
</dbReference>
<comment type="caution">
    <text evidence="14">The sequence shown here is derived from an EMBL/GenBank/DDBJ whole genome shotgun (WGS) entry which is preliminary data.</text>
</comment>
<dbReference type="SMART" id="SM00297">
    <property type="entry name" value="BROMO"/>
    <property type="match status" value="6"/>
</dbReference>
<keyword evidence="15" id="KW-1185">Reference proteome</keyword>
<dbReference type="InterPro" id="IPR018359">
    <property type="entry name" value="Bromodomain_CS"/>
</dbReference>
<evidence type="ECO:0000259" key="12">
    <source>
        <dbReference type="PROSITE" id="PS50118"/>
    </source>
</evidence>
<reference evidence="14 15" key="1">
    <citation type="journal article" date="2023" name="Sci. Data">
        <title>Genome assembly of the Korean intertidal mud-creeper Batillaria attramentaria.</title>
        <authorList>
            <person name="Patra A.K."/>
            <person name="Ho P.T."/>
            <person name="Jun S."/>
            <person name="Lee S.J."/>
            <person name="Kim Y."/>
            <person name="Won Y.J."/>
        </authorList>
    </citation>
    <scope>NUCLEOTIDE SEQUENCE [LARGE SCALE GENOMIC DNA]</scope>
    <source>
        <strain evidence="14">Wonlab-2016</strain>
    </source>
</reference>
<dbReference type="InterPro" id="IPR036910">
    <property type="entry name" value="HMG_box_dom_sf"/>
</dbReference>
<dbReference type="GO" id="GO:0005634">
    <property type="term" value="C:nucleus"/>
    <property type="evidence" value="ECO:0007669"/>
    <property type="project" value="UniProtKB-SubCell"/>
</dbReference>
<dbReference type="PANTHER" id="PTHR16062">
    <property type="entry name" value="SWI/SNF-RELATED"/>
    <property type="match status" value="1"/>
</dbReference>
<feature type="region of interest" description="Disordered" evidence="10">
    <location>
        <begin position="523"/>
        <end position="577"/>
    </location>
</feature>
<comment type="subcellular location">
    <subcellularLocation>
        <location evidence="1">Nucleus</location>
    </subcellularLocation>
</comment>
<dbReference type="GO" id="GO:0005694">
    <property type="term" value="C:chromosome"/>
    <property type="evidence" value="ECO:0007669"/>
    <property type="project" value="UniProtKB-ARBA"/>
</dbReference>
<dbReference type="GO" id="GO:0006325">
    <property type="term" value="P:chromatin organization"/>
    <property type="evidence" value="ECO:0007669"/>
    <property type="project" value="UniProtKB-KW"/>
</dbReference>
<proteinExistence type="predicted"/>
<gene>
    <name evidence="14" type="ORF">BaRGS_00039138</name>
</gene>
<evidence type="ECO:0000256" key="5">
    <source>
        <dbReference type="ARBA" id="ARBA00023117"/>
    </source>
</evidence>
<feature type="domain" description="BAH" evidence="13">
    <location>
        <begin position="980"/>
        <end position="1098"/>
    </location>
</feature>
<feature type="compositionally biased region" description="Pro residues" evidence="10">
    <location>
        <begin position="1569"/>
        <end position="1580"/>
    </location>
</feature>
<evidence type="ECO:0000256" key="4">
    <source>
        <dbReference type="ARBA" id="ARBA00023015"/>
    </source>
</evidence>
<dbReference type="InterPro" id="IPR009071">
    <property type="entry name" value="HMG_box_dom"/>
</dbReference>
<feature type="compositionally biased region" description="Polar residues" evidence="10">
    <location>
        <begin position="1434"/>
        <end position="1443"/>
    </location>
</feature>
<feature type="region of interest" description="Disordered" evidence="10">
    <location>
        <begin position="180"/>
        <end position="256"/>
    </location>
</feature>
<dbReference type="Gene3D" id="1.20.920.10">
    <property type="entry name" value="Bromodomain-like"/>
    <property type="match status" value="6"/>
</dbReference>
<keyword evidence="4" id="KW-0805">Transcription regulation</keyword>
<protein>
    <recommendedName>
        <fullName evidence="16">Protein polybromo-1</fullName>
    </recommendedName>
</protein>
<dbReference type="SMART" id="SM00439">
    <property type="entry name" value="BAH"/>
    <property type="match status" value="2"/>
</dbReference>
<feature type="domain" description="Bromo" evidence="11">
    <location>
        <begin position="842"/>
        <end position="915"/>
    </location>
</feature>
<dbReference type="FunFam" id="1.20.920.10:FF:000009">
    <property type="entry name" value="Protein polybromo-1 isoform 1"/>
    <property type="match status" value="1"/>
</dbReference>
<dbReference type="CDD" id="cd05515">
    <property type="entry name" value="Bromo_polybromo_V"/>
    <property type="match status" value="1"/>
</dbReference>
<dbReference type="InterPro" id="IPR036427">
    <property type="entry name" value="Bromodomain-like_sf"/>
</dbReference>
<feature type="DNA-binding region" description="HMG box" evidence="9">
    <location>
        <begin position="1361"/>
        <end position="1429"/>
    </location>
</feature>
<feature type="compositionally biased region" description="Low complexity" evidence="10">
    <location>
        <begin position="1551"/>
        <end position="1568"/>
    </location>
</feature>
<evidence type="ECO:0000256" key="9">
    <source>
        <dbReference type="PROSITE-ProRule" id="PRU00267"/>
    </source>
</evidence>
<dbReference type="SMART" id="SM00398">
    <property type="entry name" value="HMG"/>
    <property type="match status" value="1"/>
</dbReference>
<feature type="domain" description="Bromo" evidence="11">
    <location>
        <begin position="598"/>
        <end position="668"/>
    </location>
</feature>
<feature type="compositionally biased region" description="Basic and acidic residues" evidence="10">
    <location>
        <begin position="219"/>
        <end position="228"/>
    </location>
</feature>
<feature type="domain" description="Bromo" evidence="11">
    <location>
        <begin position="722"/>
        <end position="792"/>
    </location>
</feature>
<feature type="region of interest" description="Disordered" evidence="10">
    <location>
        <begin position="1339"/>
        <end position="1367"/>
    </location>
</feature>
<dbReference type="PROSITE" id="PS51038">
    <property type="entry name" value="BAH"/>
    <property type="match status" value="2"/>
</dbReference>
<feature type="compositionally biased region" description="Acidic residues" evidence="10">
    <location>
        <begin position="191"/>
        <end position="204"/>
    </location>
</feature>
<dbReference type="InterPro" id="IPR001487">
    <property type="entry name" value="Bromodomain"/>
</dbReference>
<dbReference type="CDD" id="cd05526">
    <property type="entry name" value="Bromo_polybromo_VI"/>
    <property type="match status" value="1"/>
</dbReference>
<feature type="domain" description="BAH" evidence="13">
    <location>
        <begin position="1173"/>
        <end position="1289"/>
    </location>
</feature>
<evidence type="ECO:0000256" key="3">
    <source>
        <dbReference type="ARBA" id="ARBA00022853"/>
    </source>
</evidence>
<keyword evidence="3" id="KW-0156">Chromatin regulator</keyword>
<feature type="domain" description="HMG box" evidence="12">
    <location>
        <begin position="1361"/>
        <end position="1429"/>
    </location>
</feature>
<feature type="domain" description="Bromo" evidence="11">
    <location>
        <begin position="53"/>
        <end position="123"/>
    </location>
</feature>
<evidence type="ECO:0008006" key="16">
    <source>
        <dbReference type="Google" id="ProtNLM"/>
    </source>
</evidence>
<keyword evidence="2" id="KW-0677">Repeat</keyword>
<evidence type="ECO:0000256" key="6">
    <source>
        <dbReference type="ARBA" id="ARBA00023163"/>
    </source>
</evidence>
<feature type="compositionally biased region" description="Basic and acidic residues" evidence="10">
    <location>
        <begin position="560"/>
        <end position="577"/>
    </location>
</feature>
<evidence type="ECO:0000256" key="7">
    <source>
        <dbReference type="ARBA" id="ARBA00023242"/>
    </source>
</evidence>
<evidence type="ECO:0000313" key="15">
    <source>
        <dbReference type="Proteomes" id="UP001519460"/>
    </source>
</evidence>
<dbReference type="FunFam" id="1.20.920.10:FF:000006">
    <property type="entry name" value="protein polybromo-1 isoform X1"/>
    <property type="match status" value="1"/>
</dbReference>
<dbReference type="Pfam" id="PF01426">
    <property type="entry name" value="BAH"/>
    <property type="match status" value="2"/>
</dbReference>
<dbReference type="CDD" id="cd04717">
    <property type="entry name" value="BAH_polybromo"/>
    <property type="match status" value="2"/>
</dbReference>
<dbReference type="PROSITE" id="PS50118">
    <property type="entry name" value="HMG_BOX_2"/>
    <property type="match status" value="1"/>
</dbReference>
<dbReference type="PROSITE" id="PS50014">
    <property type="entry name" value="BROMODOMAIN_2"/>
    <property type="match status" value="6"/>
</dbReference>
<keyword evidence="9" id="KW-0238">DNA-binding</keyword>